<keyword evidence="3" id="KW-1185">Reference proteome</keyword>
<dbReference type="OrthoDB" id="3748689at2"/>
<evidence type="ECO:0000313" key="2">
    <source>
        <dbReference type="EMBL" id="RNM15812.1"/>
    </source>
</evidence>
<protein>
    <recommendedName>
        <fullName evidence="4">Transposase</fullName>
    </recommendedName>
</protein>
<organism evidence="2 3">
    <name type="scientific">Nocardioides pocheonensis</name>
    <dbReference type="NCBI Taxonomy" id="661485"/>
    <lineage>
        <taxon>Bacteria</taxon>
        <taxon>Bacillati</taxon>
        <taxon>Actinomycetota</taxon>
        <taxon>Actinomycetes</taxon>
        <taxon>Propionibacteriales</taxon>
        <taxon>Nocardioidaceae</taxon>
        <taxon>Nocardioides</taxon>
    </lineage>
</organism>
<evidence type="ECO:0000313" key="3">
    <source>
        <dbReference type="Proteomes" id="UP000279994"/>
    </source>
</evidence>
<evidence type="ECO:0008006" key="4">
    <source>
        <dbReference type="Google" id="ProtNLM"/>
    </source>
</evidence>
<reference evidence="2 3" key="1">
    <citation type="submission" date="2018-11" db="EMBL/GenBank/DDBJ databases">
        <authorList>
            <person name="Li F."/>
        </authorList>
    </citation>
    <scope>NUCLEOTIDE SEQUENCE [LARGE SCALE GENOMIC DNA]</scope>
    <source>
        <strain evidence="2 3">Gsoil 818</strain>
    </source>
</reference>
<comment type="caution">
    <text evidence="2">The sequence shown here is derived from an EMBL/GenBank/DDBJ whole genome shotgun (WGS) entry which is preliminary data.</text>
</comment>
<proteinExistence type="predicted"/>
<keyword evidence="1" id="KW-0175">Coiled coil</keyword>
<dbReference type="RefSeq" id="WP_123222063.1">
    <property type="nucleotide sequence ID" value="NZ_RJSF01000019.1"/>
</dbReference>
<sequence length="64" mass="7021">MAKALLGYMGSTDPRVTARLARENHLLKQRIADLEAAHLRLQMENDALASMAAESADEEVLELA</sequence>
<dbReference type="AlphaFoldDB" id="A0A3N0GUJ9"/>
<dbReference type="EMBL" id="RJSF01000019">
    <property type="protein sequence ID" value="RNM15812.1"/>
    <property type="molecule type" value="Genomic_DNA"/>
</dbReference>
<feature type="coiled-coil region" evidence="1">
    <location>
        <begin position="17"/>
        <end position="44"/>
    </location>
</feature>
<name>A0A3N0GUJ9_9ACTN</name>
<dbReference type="Proteomes" id="UP000279994">
    <property type="component" value="Unassembled WGS sequence"/>
</dbReference>
<evidence type="ECO:0000256" key="1">
    <source>
        <dbReference type="SAM" id="Coils"/>
    </source>
</evidence>
<accession>A0A3N0GUJ9</accession>
<gene>
    <name evidence="2" type="ORF">EFL26_06460</name>
</gene>